<comment type="caution">
    <text evidence="2">The sequence shown here is derived from an EMBL/GenBank/DDBJ whole genome shotgun (WGS) entry which is preliminary data.</text>
</comment>
<sequence>MGADALVWGVADLVWLNIAAQVLNAFLLPLVIGFLVALATKALPDRYRLRGGYRGVLIGVSAVVCGIGFVGGLAGF</sequence>
<keyword evidence="1" id="KW-1133">Transmembrane helix</keyword>
<organism evidence="2 3">
    <name type="scientific">Paraburkholderia piptadeniae</name>
    <dbReference type="NCBI Taxonomy" id="1701573"/>
    <lineage>
        <taxon>Bacteria</taxon>
        <taxon>Pseudomonadati</taxon>
        <taxon>Pseudomonadota</taxon>
        <taxon>Betaproteobacteria</taxon>
        <taxon>Burkholderiales</taxon>
        <taxon>Burkholderiaceae</taxon>
        <taxon>Paraburkholderia</taxon>
    </lineage>
</organism>
<feature type="transmembrane region" description="Helical" evidence="1">
    <location>
        <begin position="51"/>
        <end position="74"/>
    </location>
</feature>
<evidence type="ECO:0000313" key="3">
    <source>
        <dbReference type="Proteomes" id="UP000195569"/>
    </source>
</evidence>
<evidence type="ECO:0000313" key="2">
    <source>
        <dbReference type="EMBL" id="SIT51968.1"/>
    </source>
</evidence>
<dbReference type="Proteomes" id="UP000195569">
    <property type="component" value="Unassembled WGS sequence"/>
</dbReference>
<name>A0A1N7SX81_9BURK</name>
<keyword evidence="1" id="KW-0472">Membrane</keyword>
<accession>A0A1N7SX81</accession>
<keyword evidence="3" id="KW-1185">Reference proteome</keyword>
<dbReference type="EMBL" id="CYGY02000158">
    <property type="protein sequence ID" value="SIT51968.1"/>
    <property type="molecule type" value="Genomic_DNA"/>
</dbReference>
<protein>
    <submittedName>
        <fullName evidence="2">Uncharacterized protein</fullName>
    </submittedName>
</protein>
<dbReference type="OrthoDB" id="9787548at2"/>
<evidence type="ECO:0000256" key="1">
    <source>
        <dbReference type="SAM" id="Phobius"/>
    </source>
</evidence>
<keyword evidence="1" id="KW-0812">Transmembrane</keyword>
<proteinExistence type="predicted"/>
<reference evidence="2" key="1">
    <citation type="submission" date="2016-12" db="EMBL/GenBank/DDBJ databases">
        <authorList>
            <person name="Moulin L."/>
        </authorList>
    </citation>
    <scope>NUCLEOTIDE SEQUENCE [LARGE SCALE GENOMIC DNA]</scope>
    <source>
        <strain evidence="2">STM 7183</strain>
    </source>
</reference>
<gene>
    <name evidence="2" type="ORF">BN2476_1580006</name>
</gene>
<dbReference type="RefSeq" id="WP_087740301.1">
    <property type="nucleotide sequence ID" value="NZ_CYGY02000158.1"/>
</dbReference>
<dbReference type="AlphaFoldDB" id="A0A1N7SX81"/>
<feature type="transmembrane region" description="Helical" evidence="1">
    <location>
        <begin position="14"/>
        <end position="39"/>
    </location>
</feature>